<dbReference type="GO" id="GO:0010181">
    <property type="term" value="F:FMN binding"/>
    <property type="evidence" value="ECO:0007669"/>
    <property type="project" value="TreeGrafter"/>
</dbReference>
<dbReference type="InterPro" id="IPR029039">
    <property type="entry name" value="Flavoprotein-like_sf"/>
</dbReference>
<dbReference type="InterPro" id="IPR005025">
    <property type="entry name" value="FMN_Rdtase-like_dom"/>
</dbReference>
<proteinExistence type="predicted"/>
<dbReference type="Proteomes" id="UP000315344">
    <property type="component" value="Unassembled WGS sequence"/>
</dbReference>
<protein>
    <submittedName>
        <fullName evidence="2">NAD(P)H-dependent oxidoreductase</fullName>
    </submittedName>
</protein>
<dbReference type="AlphaFoldDB" id="A0A533IG94"/>
<dbReference type="EMBL" id="VAFL01000001">
    <property type="protein sequence ID" value="TKW68588.1"/>
    <property type="molecule type" value="Genomic_DNA"/>
</dbReference>
<sequence>MKLNVVITSTRPGRNGEPVGQWFFDYAKANPGAFDEVILSDLLEIDLPLLDEPHHPRAQKYTKEHTKRWAEIVRGSDAFVFVLPEYNYAPPPAYFNAIDYLALEWNYKPASFVSYGGVSGGMRSSQAAKEILTTVKIMPVPEQVAVPMVFDHLKDGRFEAPKIVQDSADVMIAELAKWAGALKPLRD</sequence>
<dbReference type="SUPFAM" id="SSF52218">
    <property type="entry name" value="Flavoproteins"/>
    <property type="match status" value="1"/>
</dbReference>
<name>A0A533IG94_PARDE</name>
<accession>A0A533IG94</accession>
<feature type="domain" description="NADPH-dependent FMN reductase-like" evidence="1">
    <location>
        <begin position="1"/>
        <end position="148"/>
    </location>
</feature>
<comment type="caution">
    <text evidence="2">The sequence shown here is derived from an EMBL/GenBank/DDBJ whole genome shotgun (WGS) entry which is preliminary data.</text>
</comment>
<dbReference type="Pfam" id="PF03358">
    <property type="entry name" value="FMN_red"/>
    <property type="match status" value="1"/>
</dbReference>
<dbReference type="PANTHER" id="PTHR30543:SF21">
    <property type="entry name" value="NAD(P)H-DEPENDENT FMN REDUCTASE LOT6"/>
    <property type="match status" value="1"/>
</dbReference>
<dbReference type="InterPro" id="IPR050712">
    <property type="entry name" value="NAD(P)H-dep_reductase"/>
</dbReference>
<organism evidence="2 3">
    <name type="scientific">Paracoccus denitrificans</name>
    <dbReference type="NCBI Taxonomy" id="266"/>
    <lineage>
        <taxon>Bacteria</taxon>
        <taxon>Pseudomonadati</taxon>
        <taxon>Pseudomonadota</taxon>
        <taxon>Alphaproteobacteria</taxon>
        <taxon>Rhodobacterales</taxon>
        <taxon>Paracoccaceae</taxon>
        <taxon>Paracoccus</taxon>
    </lineage>
</organism>
<dbReference type="PANTHER" id="PTHR30543">
    <property type="entry name" value="CHROMATE REDUCTASE"/>
    <property type="match status" value="1"/>
</dbReference>
<dbReference type="Gene3D" id="3.40.50.360">
    <property type="match status" value="1"/>
</dbReference>
<reference evidence="2 3" key="1">
    <citation type="journal article" date="2017" name="Nat. Commun.">
        <title>In situ click chemistry generation of cyclooxygenase-2 inhibitors.</title>
        <authorList>
            <person name="Bhardwaj A."/>
            <person name="Kaur J."/>
            <person name="Wuest M."/>
            <person name="Wuest F."/>
        </authorList>
    </citation>
    <scope>NUCLEOTIDE SEQUENCE [LARGE SCALE GENOMIC DNA]</scope>
    <source>
        <strain evidence="2">S2_012_000_R3_94</strain>
    </source>
</reference>
<dbReference type="GO" id="GO:0016491">
    <property type="term" value="F:oxidoreductase activity"/>
    <property type="evidence" value="ECO:0007669"/>
    <property type="project" value="InterPro"/>
</dbReference>
<evidence type="ECO:0000313" key="2">
    <source>
        <dbReference type="EMBL" id="TKW68588.1"/>
    </source>
</evidence>
<gene>
    <name evidence="2" type="ORF">DI616_00910</name>
</gene>
<evidence type="ECO:0000259" key="1">
    <source>
        <dbReference type="Pfam" id="PF03358"/>
    </source>
</evidence>
<evidence type="ECO:0000313" key="3">
    <source>
        <dbReference type="Proteomes" id="UP000315344"/>
    </source>
</evidence>
<dbReference type="GO" id="GO:0005829">
    <property type="term" value="C:cytosol"/>
    <property type="evidence" value="ECO:0007669"/>
    <property type="project" value="TreeGrafter"/>
</dbReference>